<evidence type="ECO:0000313" key="4">
    <source>
        <dbReference type="Proteomes" id="UP000050863"/>
    </source>
</evidence>
<proteinExistence type="predicted"/>
<dbReference type="STRING" id="280332.CQ12_10310"/>
<evidence type="ECO:0000313" key="3">
    <source>
        <dbReference type="EMBL" id="KRR10450.1"/>
    </source>
</evidence>
<accession>A0A0R3LRF0</accession>
<feature type="domain" description="PBP" evidence="1">
    <location>
        <begin position="86"/>
        <end position="270"/>
    </location>
</feature>
<dbReference type="PANTHER" id="PTHR38431">
    <property type="entry name" value="BLL2305 PROTEIN"/>
    <property type="match status" value="1"/>
</dbReference>
<feature type="domain" description="Helix-turn-helix" evidence="2">
    <location>
        <begin position="6"/>
        <end position="53"/>
    </location>
</feature>
<protein>
    <submittedName>
        <fullName evidence="3">DNA-binding protein</fullName>
    </submittedName>
</protein>
<comment type="caution">
    <text evidence="3">The sequence shown here is derived from an EMBL/GenBank/DDBJ whole genome shotgun (WGS) entry which is preliminary data.</text>
</comment>
<dbReference type="PANTHER" id="PTHR38431:SF1">
    <property type="entry name" value="BLL2305 PROTEIN"/>
    <property type="match status" value="1"/>
</dbReference>
<keyword evidence="3" id="KW-0238">DNA-binding</keyword>
<gene>
    <name evidence="3" type="ORF">CQ12_10310</name>
</gene>
<dbReference type="AlphaFoldDB" id="A0A0R3LRF0"/>
<dbReference type="InterPro" id="IPR010093">
    <property type="entry name" value="SinI_DNA-bd"/>
</dbReference>
<dbReference type="Pfam" id="PF12727">
    <property type="entry name" value="PBP_like"/>
    <property type="match status" value="1"/>
</dbReference>
<dbReference type="OrthoDB" id="9805928at2"/>
<keyword evidence="4" id="KW-1185">Reference proteome</keyword>
<evidence type="ECO:0000259" key="1">
    <source>
        <dbReference type="Pfam" id="PF12727"/>
    </source>
</evidence>
<sequence>MPVRELLTTDEAADYLRLSERKLYELVADRAVPCSKVTGRWLFSRAALDRWVSAGLIAPAGLAQVSAPPIFGGSHDPLLEWGLRESNSGLASLPEGSEEGLRRLTRGEVMVAAIHLHRLDGDDERANIDAVADAAGLHDAVVIAFARREQGILVAPGNPLDLSDIASIAASRARMAQRPAGAGAQLLLLALLARAGITLDELKLAKPAFPTGPDIAQAVRAGRIDCGIATRSVAKSAGLDFLPLTWERFDLVMRQRDYFMKGPQALFEFVRQAGFRDRASELGGYDVSEVGAVRLVN</sequence>
<dbReference type="EMBL" id="LLXZ01000059">
    <property type="protein sequence ID" value="KRR10450.1"/>
    <property type="molecule type" value="Genomic_DNA"/>
</dbReference>
<dbReference type="Proteomes" id="UP000050863">
    <property type="component" value="Unassembled WGS sequence"/>
</dbReference>
<dbReference type="NCBIfam" id="TIGR01764">
    <property type="entry name" value="excise"/>
    <property type="match status" value="1"/>
</dbReference>
<reference evidence="3 4" key="1">
    <citation type="submission" date="2014-03" db="EMBL/GenBank/DDBJ databases">
        <title>Bradyrhizobium valentinum sp. nov., isolated from effective nodules of Lupinus mariae-josephae, a lupine endemic of basic-lime soils in Eastern Spain.</title>
        <authorList>
            <person name="Duran D."/>
            <person name="Rey L."/>
            <person name="Navarro A."/>
            <person name="Busquets A."/>
            <person name="Imperial J."/>
            <person name="Ruiz-Argueso T."/>
        </authorList>
    </citation>
    <scope>NUCLEOTIDE SEQUENCE [LARGE SCALE GENOMIC DNA]</scope>
    <source>
        <strain evidence="3 4">PAC68</strain>
    </source>
</reference>
<dbReference type="Pfam" id="PF12728">
    <property type="entry name" value="HTH_17"/>
    <property type="match status" value="1"/>
</dbReference>
<dbReference type="SUPFAM" id="SSF53850">
    <property type="entry name" value="Periplasmic binding protein-like II"/>
    <property type="match status" value="1"/>
</dbReference>
<dbReference type="InterPro" id="IPR038148">
    <property type="entry name" value="Tn1545/Tn916_Xis"/>
</dbReference>
<evidence type="ECO:0000259" key="2">
    <source>
        <dbReference type="Pfam" id="PF12728"/>
    </source>
</evidence>
<dbReference type="GO" id="GO:0003677">
    <property type="term" value="F:DNA binding"/>
    <property type="evidence" value="ECO:0007669"/>
    <property type="project" value="UniProtKB-KW"/>
</dbReference>
<dbReference type="RefSeq" id="WP_057835057.1">
    <property type="nucleotide sequence ID" value="NZ_LLXZ01000059.1"/>
</dbReference>
<dbReference type="Gene3D" id="3.40.190.10">
    <property type="entry name" value="Periplasmic binding protein-like II"/>
    <property type="match status" value="1"/>
</dbReference>
<name>A0A0R3LRF0_9BRAD</name>
<dbReference type="InterPro" id="IPR024370">
    <property type="entry name" value="PBP_domain"/>
</dbReference>
<organism evidence="3 4">
    <name type="scientific">Bradyrhizobium jicamae</name>
    <dbReference type="NCBI Taxonomy" id="280332"/>
    <lineage>
        <taxon>Bacteria</taxon>
        <taxon>Pseudomonadati</taxon>
        <taxon>Pseudomonadota</taxon>
        <taxon>Alphaproteobacteria</taxon>
        <taxon>Hyphomicrobiales</taxon>
        <taxon>Nitrobacteraceae</taxon>
        <taxon>Bradyrhizobium</taxon>
    </lineage>
</organism>
<dbReference type="InterPro" id="IPR041657">
    <property type="entry name" value="HTH_17"/>
</dbReference>
<dbReference type="Gene3D" id="3.90.105.50">
    <property type="match status" value="1"/>
</dbReference>